<name>A0A381WP59_9ZZZZ</name>
<organism evidence="1">
    <name type="scientific">marine metagenome</name>
    <dbReference type="NCBI Taxonomy" id="408172"/>
    <lineage>
        <taxon>unclassified sequences</taxon>
        <taxon>metagenomes</taxon>
        <taxon>ecological metagenomes</taxon>
    </lineage>
</organism>
<dbReference type="AlphaFoldDB" id="A0A381WP59"/>
<protein>
    <submittedName>
        <fullName evidence="1">Uncharacterized protein</fullName>
    </submittedName>
</protein>
<dbReference type="EMBL" id="UINC01012435">
    <property type="protein sequence ID" value="SVA54309.1"/>
    <property type="molecule type" value="Genomic_DNA"/>
</dbReference>
<proteinExistence type="predicted"/>
<accession>A0A381WP59</accession>
<gene>
    <name evidence="1" type="ORF">METZ01_LOCUS107163</name>
</gene>
<reference evidence="1" key="1">
    <citation type="submission" date="2018-05" db="EMBL/GenBank/DDBJ databases">
        <authorList>
            <person name="Lanie J.A."/>
            <person name="Ng W.-L."/>
            <person name="Kazmierczak K.M."/>
            <person name="Andrzejewski T.M."/>
            <person name="Davidsen T.M."/>
            <person name="Wayne K.J."/>
            <person name="Tettelin H."/>
            <person name="Glass J.I."/>
            <person name="Rusch D."/>
            <person name="Podicherti R."/>
            <person name="Tsui H.-C.T."/>
            <person name="Winkler M.E."/>
        </authorList>
    </citation>
    <scope>NUCLEOTIDE SEQUENCE</scope>
</reference>
<sequence>MWWFLTMEDGNKKITYRIVIYYSTYNNLFIFPA</sequence>
<evidence type="ECO:0000313" key="1">
    <source>
        <dbReference type="EMBL" id="SVA54309.1"/>
    </source>
</evidence>